<feature type="transmembrane region" description="Helical" evidence="2">
    <location>
        <begin position="359"/>
        <end position="382"/>
    </location>
</feature>
<keyword evidence="2" id="KW-0472">Membrane</keyword>
<dbReference type="Pfam" id="PF01553">
    <property type="entry name" value="Acyltransferase"/>
    <property type="match status" value="1"/>
</dbReference>
<dbReference type="GO" id="GO:0008654">
    <property type="term" value="P:phospholipid biosynthetic process"/>
    <property type="evidence" value="ECO:0007669"/>
    <property type="project" value="TreeGrafter"/>
</dbReference>
<dbReference type="AlphaFoldDB" id="A0A8H7BUA8"/>
<dbReference type="InterPro" id="IPR052744">
    <property type="entry name" value="GPAT/DAPAT"/>
</dbReference>
<dbReference type="Proteomes" id="UP000605846">
    <property type="component" value="Unassembled WGS sequence"/>
</dbReference>
<dbReference type="InterPro" id="IPR002123">
    <property type="entry name" value="Plipid/glycerol_acylTrfase"/>
</dbReference>
<proteinExistence type="predicted"/>
<evidence type="ECO:0000313" key="4">
    <source>
        <dbReference type="EMBL" id="KAF7727279.1"/>
    </source>
</evidence>
<dbReference type="SUPFAM" id="SSF69593">
    <property type="entry name" value="Glycerol-3-phosphate (1)-acyltransferase"/>
    <property type="match status" value="1"/>
</dbReference>
<keyword evidence="5" id="KW-1185">Reference proteome</keyword>
<protein>
    <recommendedName>
        <fullName evidence="3">Phospholipid/glycerol acyltransferase domain-containing protein</fullName>
    </recommendedName>
</protein>
<feature type="transmembrane region" description="Helical" evidence="2">
    <location>
        <begin position="394"/>
        <end position="412"/>
    </location>
</feature>
<dbReference type="OrthoDB" id="2427554at2759"/>
<name>A0A8H7BUA8_9FUNG</name>
<feature type="domain" description="Phospholipid/glycerol acyltransferase" evidence="3">
    <location>
        <begin position="70"/>
        <end position="161"/>
    </location>
</feature>
<reference evidence="4" key="1">
    <citation type="submission" date="2020-01" db="EMBL/GenBank/DDBJ databases">
        <title>Genome Sequencing of Three Apophysomyces-Like Fungal Strains Confirms a Novel Fungal Genus in the Mucoromycota with divergent Burkholderia-like Endosymbiotic Bacteria.</title>
        <authorList>
            <person name="Stajich J.E."/>
            <person name="Macias A.M."/>
            <person name="Carter-House D."/>
            <person name="Lovett B."/>
            <person name="Kasson L.R."/>
            <person name="Berry K."/>
            <person name="Grigoriev I."/>
            <person name="Chang Y."/>
            <person name="Spatafora J."/>
            <person name="Kasson M.T."/>
        </authorList>
    </citation>
    <scope>NUCLEOTIDE SEQUENCE</scope>
    <source>
        <strain evidence="4">NRRL A-21654</strain>
    </source>
</reference>
<evidence type="ECO:0000259" key="3">
    <source>
        <dbReference type="Pfam" id="PF01553"/>
    </source>
</evidence>
<evidence type="ECO:0000313" key="5">
    <source>
        <dbReference type="Proteomes" id="UP000605846"/>
    </source>
</evidence>
<sequence>MVNAIPVIRPQDLASPGKGRIQLLNRKSEPLRITGIDTAFLSQVQVRDCVALPRGAGNAEVVQVVSDTELIIKKEFKDLKALELLTSNEGTPYKCVPHVEQDSVYKCVHDELNNGRCITIFPEGGSHDRAEMLPLKAGVTLMALGAMAKYPGLDVKIVPCGLNYFHAHRFRSRAVIEFGSPISIAPELVTKFQHGGEAKREACGKLLDTIYGALKSVTVNAGNYETLMLIQAARRLYKPAHRKLHISQVVDLNRRFLIGYNLFKDDPKVIELQQRVLAYNQLIKYHGIRDHQVNKTELGGRHTLVLLLERIFFLVFFALWGFPGAVLNLPVIVTAKVISQKKAAGSTVKIAGRDVLATWKLLVGLVLIPTLYSFYCFIAFVAFIQTDLEWKMKLLIPVGSWFLICLASYASLRCGEIEMDILRSLKPLVMALFDPQGAESLRQSRSKLSRDITDLINEYGPKAFPDFDADYIARTTPISTVQSPAPSPSRSTGSSTFSLSSMRPSLPRIRSGFFQKATGMDWLDDKNIFNWGNAKESDAEDVGFLNVGSITGRSRSGSASESQTPLSASRVNSFSNGLNLEALRMEPTVNIRTTQRPTFKIEDVDENKCDEGYAGDQEEDVLEMRKKN</sequence>
<keyword evidence="2" id="KW-1133">Transmembrane helix</keyword>
<gene>
    <name evidence="4" type="ORF">EC973_007795</name>
</gene>
<evidence type="ECO:0000256" key="2">
    <source>
        <dbReference type="SAM" id="Phobius"/>
    </source>
</evidence>
<dbReference type="GO" id="GO:0004366">
    <property type="term" value="F:glycerol-3-phosphate O-acyltransferase activity"/>
    <property type="evidence" value="ECO:0007669"/>
    <property type="project" value="TreeGrafter"/>
</dbReference>
<feature type="transmembrane region" description="Helical" evidence="2">
    <location>
        <begin position="311"/>
        <end position="338"/>
    </location>
</feature>
<feature type="compositionally biased region" description="Low complexity" evidence="1">
    <location>
        <begin position="488"/>
        <end position="501"/>
    </location>
</feature>
<evidence type="ECO:0000256" key="1">
    <source>
        <dbReference type="SAM" id="MobiDB-lite"/>
    </source>
</evidence>
<dbReference type="PANTHER" id="PTHR31605:SF0">
    <property type="entry name" value="GLYCEROL-3-PHOSPHATE O-ACYLTRANSFERASE 1"/>
    <property type="match status" value="1"/>
</dbReference>
<dbReference type="EMBL" id="JABAYA010000060">
    <property type="protein sequence ID" value="KAF7727279.1"/>
    <property type="molecule type" value="Genomic_DNA"/>
</dbReference>
<feature type="region of interest" description="Disordered" evidence="1">
    <location>
        <begin position="478"/>
        <end position="503"/>
    </location>
</feature>
<keyword evidence="2" id="KW-0812">Transmembrane</keyword>
<dbReference type="PANTHER" id="PTHR31605">
    <property type="entry name" value="GLYCEROL-3-PHOSPHATE O-ACYLTRANSFERASE 1"/>
    <property type="match status" value="1"/>
</dbReference>
<dbReference type="GO" id="GO:0016287">
    <property type="term" value="F:glycerone-phosphate O-acyltransferase activity"/>
    <property type="evidence" value="ECO:0007669"/>
    <property type="project" value="TreeGrafter"/>
</dbReference>
<organism evidence="4 5">
    <name type="scientific">Apophysomyces ossiformis</name>
    <dbReference type="NCBI Taxonomy" id="679940"/>
    <lineage>
        <taxon>Eukaryota</taxon>
        <taxon>Fungi</taxon>
        <taxon>Fungi incertae sedis</taxon>
        <taxon>Mucoromycota</taxon>
        <taxon>Mucoromycotina</taxon>
        <taxon>Mucoromycetes</taxon>
        <taxon>Mucorales</taxon>
        <taxon>Mucorineae</taxon>
        <taxon>Mucoraceae</taxon>
        <taxon>Apophysomyces</taxon>
    </lineage>
</organism>
<accession>A0A8H7BUA8</accession>
<comment type="caution">
    <text evidence="4">The sequence shown here is derived from an EMBL/GenBank/DDBJ whole genome shotgun (WGS) entry which is preliminary data.</text>
</comment>